<dbReference type="OrthoDB" id="419598at2759"/>
<dbReference type="PANTHER" id="PTHR47129:SF1">
    <property type="entry name" value="NMRA-LIKE DOMAIN-CONTAINING PROTEIN"/>
    <property type="match status" value="1"/>
</dbReference>
<keyword evidence="3" id="KW-1185">Reference proteome</keyword>
<evidence type="ECO:0000313" key="2">
    <source>
        <dbReference type="EMBL" id="TMW57952.1"/>
    </source>
</evidence>
<dbReference type="Gene3D" id="3.90.25.10">
    <property type="entry name" value="UDP-galactose 4-epimerase, domain 1"/>
    <property type="match status" value="1"/>
</dbReference>
<dbReference type="Pfam" id="PF05368">
    <property type="entry name" value="NmrA"/>
    <property type="match status" value="1"/>
</dbReference>
<dbReference type="Gene3D" id="3.40.50.720">
    <property type="entry name" value="NAD(P)-binding Rossmann-like Domain"/>
    <property type="match status" value="1"/>
</dbReference>
<proteinExistence type="predicted"/>
<name>A0A8K1C7G7_PYTOL</name>
<dbReference type="InterPro" id="IPR036291">
    <property type="entry name" value="NAD(P)-bd_dom_sf"/>
</dbReference>
<dbReference type="InterPro" id="IPR008030">
    <property type="entry name" value="NmrA-like"/>
</dbReference>
<reference evidence="2" key="1">
    <citation type="submission" date="2019-03" db="EMBL/GenBank/DDBJ databases">
        <title>Long read genome sequence of the mycoparasitic Pythium oligandrum ATCC 38472 isolated from sugarbeet rhizosphere.</title>
        <authorList>
            <person name="Gaulin E."/>
        </authorList>
    </citation>
    <scope>NUCLEOTIDE SEQUENCE</scope>
    <source>
        <strain evidence="2">ATCC 38472_TT</strain>
    </source>
</reference>
<dbReference type="Proteomes" id="UP000794436">
    <property type="component" value="Unassembled WGS sequence"/>
</dbReference>
<protein>
    <recommendedName>
        <fullName evidence="1">NmrA-like domain-containing protein</fullName>
    </recommendedName>
</protein>
<gene>
    <name evidence="2" type="ORF">Poli38472_013426</name>
</gene>
<dbReference type="InterPro" id="IPR052718">
    <property type="entry name" value="NmrA-type_oxidoreductase"/>
</dbReference>
<dbReference type="SUPFAM" id="SSF51735">
    <property type="entry name" value="NAD(P)-binding Rossmann-fold domains"/>
    <property type="match status" value="1"/>
</dbReference>
<evidence type="ECO:0000313" key="3">
    <source>
        <dbReference type="Proteomes" id="UP000794436"/>
    </source>
</evidence>
<dbReference type="AlphaFoldDB" id="A0A8K1C7G7"/>
<accession>A0A8K1C7G7</accession>
<evidence type="ECO:0000259" key="1">
    <source>
        <dbReference type="Pfam" id="PF05368"/>
    </source>
</evidence>
<organism evidence="2 3">
    <name type="scientific">Pythium oligandrum</name>
    <name type="common">Mycoparasitic fungus</name>
    <dbReference type="NCBI Taxonomy" id="41045"/>
    <lineage>
        <taxon>Eukaryota</taxon>
        <taxon>Sar</taxon>
        <taxon>Stramenopiles</taxon>
        <taxon>Oomycota</taxon>
        <taxon>Peronosporomycetes</taxon>
        <taxon>Pythiales</taxon>
        <taxon>Pythiaceae</taxon>
        <taxon>Pythium</taxon>
    </lineage>
</organism>
<sequence length="301" mass="32657">MSTTKLTTGQILVTGASGELGKLTLHHLIHTVKINPKQIVAGSRSPDKLKEFADQGVQVRFVDFADPASIGAAAQGVERAMLISARDFDGGESHKTAVREFIKAGVQHILYTSVQAVDRSVAMIATIHRATEIFIEESEIPGYTLLRNGMYYENNFPLISIALKNGGKWLTAAKDGKISMVSRDDTARSGAYALARDVKERKIYEITGPELLSIDEIVAQVSEAVEQPLEVAQVSEDELVKGIAVGLGLPEFVGQIYASIDKNTAAGLAEEVTDHYKQLTGVDPITHRTWAQKDMAILKAL</sequence>
<dbReference type="EMBL" id="SPLM01000113">
    <property type="protein sequence ID" value="TMW57952.1"/>
    <property type="molecule type" value="Genomic_DNA"/>
</dbReference>
<comment type="caution">
    <text evidence="2">The sequence shown here is derived from an EMBL/GenBank/DDBJ whole genome shotgun (WGS) entry which is preliminary data.</text>
</comment>
<dbReference type="PANTHER" id="PTHR47129">
    <property type="entry name" value="QUINONE OXIDOREDUCTASE 2"/>
    <property type="match status" value="1"/>
</dbReference>
<feature type="domain" description="NmrA-like" evidence="1">
    <location>
        <begin position="8"/>
        <end position="265"/>
    </location>
</feature>